<proteinExistence type="predicted"/>
<feature type="chain" id="PRO_5031007925" evidence="3">
    <location>
        <begin position="19"/>
        <end position="702"/>
    </location>
</feature>
<keyword evidence="1" id="KW-0175">Coiled coil</keyword>
<name>A0A7S3JNC5_9STRA</name>
<protein>
    <submittedName>
        <fullName evidence="4">Uncharacterized protein</fullName>
    </submittedName>
</protein>
<evidence type="ECO:0000313" key="4">
    <source>
        <dbReference type="EMBL" id="CAE0359848.1"/>
    </source>
</evidence>
<reference evidence="4" key="1">
    <citation type="submission" date="2021-01" db="EMBL/GenBank/DDBJ databases">
        <authorList>
            <person name="Corre E."/>
            <person name="Pelletier E."/>
            <person name="Niang G."/>
            <person name="Scheremetjew M."/>
            <person name="Finn R."/>
            <person name="Kale V."/>
            <person name="Holt S."/>
            <person name="Cochrane G."/>
            <person name="Meng A."/>
            <person name="Brown T."/>
            <person name="Cohen L."/>
        </authorList>
    </citation>
    <scope>NUCLEOTIDE SEQUENCE</scope>
    <source>
        <strain evidence="4">CCMP1510</strain>
    </source>
</reference>
<feature type="compositionally biased region" description="Acidic residues" evidence="2">
    <location>
        <begin position="204"/>
        <end position="233"/>
    </location>
</feature>
<evidence type="ECO:0000256" key="3">
    <source>
        <dbReference type="SAM" id="SignalP"/>
    </source>
</evidence>
<feature type="coiled-coil region" evidence="1">
    <location>
        <begin position="330"/>
        <end position="378"/>
    </location>
</feature>
<dbReference type="AlphaFoldDB" id="A0A7S3JNC5"/>
<keyword evidence="3" id="KW-0732">Signal</keyword>
<organism evidence="4">
    <name type="scientific">Aureoumbra lagunensis</name>
    <dbReference type="NCBI Taxonomy" id="44058"/>
    <lineage>
        <taxon>Eukaryota</taxon>
        <taxon>Sar</taxon>
        <taxon>Stramenopiles</taxon>
        <taxon>Ochrophyta</taxon>
        <taxon>Pelagophyceae</taxon>
        <taxon>Pelagomonadales</taxon>
        <taxon>Aureoumbra</taxon>
    </lineage>
</organism>
<dbReference type="EMBL" id="HBIJ01000788">
    <property type="protein sequence ID" value="CAE0359848.1"/>
    <property type="molecule type" value="Transcribed_RNA"/>
</dbReference>
<feature type="signal peptide" evidence="3">
    <location>
        <begin position="1"/>
        <end position="18"/>
    </location>
</feature>
<gene>
    <name evidence="4" type="ORF">ALAG00032_LOCUS577</name>
</gene>
<evidence type="ECO:0000256" key="1">
    <source>
        <dbReference type="SAM" id="Coils"/>
    </source>
</evidence>
<evidence type="ECO:0000256" key="2">
    <source>
        <dbReference type="SAM" id="MobiDB-lite"/>
    </source>
</evidence>
<sequence>MGQILLILSWIFLDFSIGLHVNVPQWRRREVRRFSERISEQNEMNAISDIEDEATFATPIQDDESNDFASSISVQDSPTITEEASITASAVGSEEVIEQEPSVEEPVATTSSEVEPIAGTESQAKSAIEEAAVTNAVKEEEFAVGYVEEEAIAVEDEESPTANVAEALEESAIEEPVLDSVVVEEEAIAIKDDQSRAEDIADEEEVMEESAIDEPVVDSIEEEKESIAVEEDESARNIAEVMEKSAIEEPAVDSIEESVEKEEPLQVNDAEAVNDTMDEEAEKEEEEEMIASQILQDFSAGGGRNLEVARLQTLLERSQSRRRQVEAVVAEELAALRAQLENELLSEKERARSVGSLLNELERTLKMKTQNVEREKALLVQLQDVAQRTKESEIKKSIEQAIETKASLVAIELLLIEDIEECATQVAEEGKEMDRRLEAMKKTRDALPAVDDTVALRAFSWSQVEMLEDQLKESALAIAKTDAKVRILRARIADALDQRDAVLNMAPNDKFAVVGSNQQQKKGKILQLNLSELDDEALAEAVRSSAASAFGRISKLGTVTIASLSTFFDSENSKNVQRLLAQASNSTKRLTQSLSSAAKEKPKLLPVSTDIGNNRTDNEEKLVAETVTQLGEISKDLGAAMATAASGLGQASKETGLGQTAADALSAISATFSSASILAFRKIKQSISGSSATSKSENQKTD</sequence>
<feature type="region of interest" description="Disordered" evidence="2">
    <location>
        <begin position="86"/>
        <end position="125"/>
    </location>
</feature>
<feature type="region of interest" description="Disordered" evidence="2">
    <location>
        <begin position="204"/>
        <end position="234"/>
    </location>
</feature>
<accession>A0A7S3JNC5</accession>